<name>A0A2I0BBU4_9ASPA</name>
<feature type="region of interest" description="Disordered" evidence="1">
    <location>
        <begin position="60"/>
        <end position="84"/>
    </location>
</feature>
<sequence length="260" mass="27538">MHQPSSTGMADAIHANEAADYIASFALSSDVCWGWDMSLPPHFCAILLKNCLTSLTKEESWGTNVQRGGQPPPSKTPDRRSKEVKGGAVAAVVAKMESSGNSKHVSPLNQQSSSPSVVPIPLPTEKEGRVVGTSLCTEKIAATLNTAACGNRSSKTKPSTHAATVVNAGIASKNRAIAEDLADSTSASKNEVLNSSLCKENGGQLLRISPSPPTGTLLAAVCLRSNKTEEFLRFLGFSKFSVFEVYEVRGLRKSPENPEP</sequence>
<organism evidence="2 3">
    <name type="scientific">Apostasia shenzhenica</name>
    <dbReference type="NCBI Taxonomy" id="1088818"/>
    <lineage>
        <taxon>Eukaryota</taxon>
        <taxon>Viridiplantae</taxon>
        <taxon>Streptophyta</taxon>
        <taxon>Embryophyta</taxon>
        <taxon>Tracheophyta</taxon>
        <taxon>Spermatophyta</taxon>
        <taxon>Magnoliopsida</taxon>
        <taxon>Liliopsida</taxon>
        <taxon>Asparagales</taxon>
        <taxon>Orchidaceae</taxon>
        <taxon>Apostasioideae</taxon>
        <taxon>Apostasia</taxon>
    </lineage>
</organism>
<dbReference type="AlphaFoldDB" id="A0A2I0BBU4"/>
<evidence type="ECO:0000313" key="3">
    <source>
        <dbReference type="Proteomes" id="UP000236161"/>
    </source>
</evidence>
<feature type="compositionally biased region" description="Low complexity" evidence="1">
    <location>
        <begin position="105"/>
        <end position="119"/>
    </location>
</feature>
<reference evidence="2 3" key="1">
    <citation type="journal article" date="2017" name="Nature">
        <title>The Apostasia genome and the evolution of orchids.</title>
        <authorList>
            <person name="Zhang G.Q."/>
            <person name="Liu K.W."/>
            <person name="Li Z."/>
            <person name="Lohaus R."/>
            <person name="Hsiao Y.Y."/>
            <person name="Niu S.C."/>
            <person name="Wang J.Y."/>
            <person name="Lin Y.C."/>
            <person name="Xu Q."/>
            <person name="Chen L.J."/>
            <person name="Yoshida K."/>
            <person name="Fujiwara S."/>
            <person name="Wang Z.W."/>
            <person name="Zhang Y.Q."/>
            <person name="Mitsuda N."/>
            <person name="Wang M."/>
            <person name="Liu G.H."/>
            <person name="Pecoraro L."/>
            <person name="Huang H.X."/>
            <person name="Xiao X.J."/>
            <person name="Lin M."/>
            <person name="Wu X.Y."/>
            <person name="Wu W.L."/>
            <person name="Chen Y.Y."/>
            <person name="Chang S.B."/>
            <person name="Sakamoto S."/>
            <person name="Ohme-Takagi M."/>
            <person name="Yagi M."/>
            <person name="Zeng S.J."/>
            <person name="Shen C.Y."/>
            <person name="Yeh C.M."/>
            <person name="Luo Y.B."/>
            <person name="Tsai W.C."/>
            <person name="Van de Peer Y."/>
            <person name="Liu Z.J."/>
        </authorList>
    </citation>
    <scope>NUCLEOTIDE SEQUENCE [LARGE SCALE GENOMIC DNA]</scope>
    <source>
        <strain evidence="3">cv. Shenzhen</strain>
        <tissue evidence="2">Stem</tissue>
    </source>
</reference>
<proteinExistence type="predicted"/>
<gene>
    <name evidence="2" type="ORF">AXF42_Ash005592</name>
</gene>
<accession>A0A2I0BBU4</accession>
<dbReference type="EMBL" id="KZ451895">
    <property type="protein sequence ID" value="PKA65260.1"/>
    <property type="molecule type" value="Genomic_DNA"/>
</dbReference>
<keyword evidence="3" id="KW-1185">Reference proteome</keyword>
<dbReference type="Proteomes" id="UP000236161">
    <property type="component" value="Unassembled WGS sequence"/>
</dbReference>
<evidence type="ECO:0000313" key="2">
    <source>
        <dbReference type="EMBL" id="PKA65260.1"/>
    </source>
</evidence>
<feature type="region of interest" description="Disordered" evidence="1">
    <location>
        <begin position="98"/>
        <end position="123"/>
    </location>
</feature>
<protein>
    <submittedName>
        <fullName evidence="2">Uncharacterized protein</fullName>
    </submittedName>
</protein>
<evidence type="ECO:0000256" key="1">
    <source>
        <dbReference type="SAM" id="MobiDB-lite"/>
    </source>
</evidence>